<dbReference type="Pfam" id="PF00271">
    <property type="entry name" value="Helicase_C"/>
    <property type="match status" value="1"/>
</dbReference>
<dbReference type="SMART" id="SM00490">
    <property type="entry name" value="HELICc"/>
    <property type="match status" value="1"/>
</dbReference>
<dbReference type="Gene3D" id="3.40.50.300">
    <property type="entry name" value="P-loop containing nucleotide triphosphate hydrolases"/>
    <property type="match status" value="1"/>
</dbReference>
<dbReference type="GO" id="GO:0016787">
    <property type="term" value="F:hydrolase activity"/>
    <property type="evidence" value="ECO:0007669"/>
    <property type="project" value="UniProtKB-KW"/>
</dbReference>
<dbReference type="PANTHER" id="PTHR47959:SF1">
    <property type="entry name" value="ATP-DEPENDENT RNA HELICASE DBPA"/>
    <property type="match status" value="1"/>
</dbReference>
<dbReference type="Proteomes" id="UP001188597">
    <property type="component" value="Unassembled WGS sequence"/>
</dbReference>
<keyword evidence="1" id="KW-0547">Nucleotide-binding</keyword>
<keyword evidence="3" id="KW-0347">Helicase</keyword>
<proteinExistence type="predicted"/>
<protein>
    <recommendedName>
        <fullName evidence="5">Helicase C-terminal domain-containing protein</fullName>
    </recommendedName>
</protein>
<reference evidence="6" key="1">
    <citation type="submission" date="2022-12" db="EMBL/GenBank/DDBJ databases">
        <title>Draft genome assemblies for two species of Escallonia (Escalloniales).</title>
        <authorList>
            <person name="Chanderbali A."/>
            <person name="Dervinis C."/>
            <person name="Anghel I."/>
            <person name="Soltis D."/>
            <person name="Soltis P."/>
            <person name="Zapata F."/>
        </authorList>
    </citation>
    <scope>NUCLEOTIDE SEQUENCE</scope>
    <source>
        <strain evidence="6">UCBG64.0493</strain>
        <tissue evidence="6">Leaf</tissue>
    </source>
</reference>
<dbReference type="GO" id="GO:0005524">
    <property type="term" value="F:ATP binding"/>
    <property type="evidence" value="ECO:0007669"/>
    <property type="project" value="UniProtKB-KW"/>
</dbReference>
<dbReference type="PANTHER" id="PTHR47959">
    <property type="entry name" value="ATP-DEPENDENT RNA HELICASE RHLE-RELATED"/>
    <property type="match status" value="1"/>
</dbReference>
<dbReference type="InterPro" id="IPR027417">
    <property type="entry name" value="P-loop_NTPase"/>
</dbReference>
<dbReference type="EMBL" id="JAVXUP010001081">
    <property type="protein sequence ID" value="KAK3016201.1"/>
    <property type="molecule type" value="Genomic_DNA"/>
</dbReference>
<evidence type="ECO:0000256" key="3">
    <source>
        <dbReference type="ARBA" id="ARBA00022806"/>
    </source>
</evidence>
<sequence>MYRYFHKWGVPATLSLVEECLSITSLLYPSQTLRAFREGETQELVSSDAMTRGMDVEGVRNVINFHTSAHIKIYIHGASRTSRAGQGGHCFMQREGYQWSFLCEIPLCSSQEERLGLVSRPAIWMTTASERKLKGSVESETYRKRKNVVVFNPGKMEGIAFHLSSFLDKLWICSLTNEANGSRKYEISVFFQSRQMRDFNQGSRTQQARIRKSFVSWFDHVPKVGIHLPNAERVIWISLSKYLLLVAFEDEAPEDSNDNVLFGAKASESFTLHSLSSSLIVSSIFVARYLITLTNCGGATSVINLAKREFAILYLSVARLNGVEEKT</sequence>
<dbReference type="InterPro" id="IPR050079">
    <property type="entry name" value="DEAD_box_RNA_helicase"/>
</dbReference>
<keyword evidence="7" id="KW-1185">Reference proteome</keyword>
<dbReference type="PROSITE" id="PS51194">
    <property type="entry name" value="HELICASE_CTER"/>
    <property type="match status" value="1"/>
</dbReference>
<evidence type="ECO:0000259" key="5">
    <source>
        <dbReference type="PROSITE" id="PS51194"/>
    </source>
</evidence>
<dbReference type="GO" id="GO:0005829">
    <property type="term" value="C:cytosol"/>
    <property type="evidence" value="ECO:0007669"/>
    <property type="project" value="TreeGrafter"/>
</dbReference>
<dbReference type="GO" id="GO:0003724">
    <property type="term" value="F:RNA helicase activity"/>
    <property type="evidence" value="ECO:0007669"/>
    <property type="project" value="TreeGrafter"/>
</dbReference>
<comment type="caution">
    <text evidence="6">The sequence shown here is derived from an EMBL/GenBank/DDBJ whole genome shotgun (WGS) entry which is preliminary data.</text>
</comment>
<evidence type="ECO:0000256" key="4">
    <source>
        <dbReference type="ARBA" id="ARBA00022840"/>
    </source>
</evidence>
<dbReference type="InterPro" id="IPR001650">
    <property type="entry name" value="Helicase_C-like"/>
</dbReference>
<evidence type="ECO:0000313" key="7">
    <source>
        <dbReference type="Proteomes" id="UP001188597"/>
    </source>
</evidence>
<dbReference type="AlphaFoldDB" id="A0AA89AYK4"/>
<keyword evidence="4" id="KW-0067">ATP-binding</keyword>
<accession>A0AA89AYK4</accession>
<gene>
    <name evidence="6" type="ORF">RJ639_006034</name>
</gene>
<dbReference type="SUPFAM" id="SSF52540">
    <property type="entry name" value="P-loop containing nucleoside triphosphate hydrolases"/>
    <property type="match status" value="1"/>
</dbReference>
<organism evidence="6 7">
    <name type="scientific">Escallonia herrerae</name>
    <dbReference type="NCBI Taxonomy" id="1293975"/>
    <lineage>
        <taxon>Eukaryota</taxon>
        <taxon>Viridiplantae</taxon>
        <taxon>Streptophyta</taxon>
        <taxon>Embryophyta</taxon>
        <taxon>Tracheophyta</taxon>
        <taxon>Spermatophyta</taxon>
        <taxon>Magnoliopsida</taxon>
        <taxon>eudicotyledons</taxon>
        <taxon>Gunneridae</taxon>
        <taxon>Pentapetalae</taxon>
        <taxon>asterids</taxon>
        <taxon>campanulids</taxon>
        <taxon>Escalloniales</taxon>
        <taxon>Escalloniaceae</taxon>
        <taxon>Escallonia</taxon>
    </lineage>
</organism>
<evidence type="ECO:0000256" key="1">
    <source>
        <dbReference type="ARBA" id="ARBA00022741"/>
    </source>
</evidence>
<feature type="domain" description="Helicase C-terminal" evidence="5">
    <location>
        <begin position="1"/>
        <end position="157"/>
    </location>
</feature>
<name>A0AA89AYK4_9ASTE</name>
<evidence type="ECO:0000256" key="2">
    <source>
        <dbReference type="ARBA" id="ARBA00022801"/>
    </source>
</evidence>
<keyword evidence="2" id="KW-0378">Hydrolase</keyword>
<evidence type="ECO:0000313" key="6">
    <source>
        <dbReference type="EMBL" id="KAK3016201.1"/>
    </source>
</evidence>